<dbReference type="InterPro" id="IPR020806">
    <property type="entry name" value="PKS_PP-bd"/>
</dbReference>
<dbReference type="Gene3D" id="3.40.50.980">
    <property type="match status" value="4"/>
</dbReference>
<name>B7K2U2_RIPO1</name>
<dbReference type="InterPro" id="IPR036736">
    <property type="entry name" value="ACP-like_sf"/>
</dbReference>
<dbReference type="STRING" id="41431.PCC8801_3683"/>
<dbReference type="Pfam" id="PF00975">
    <property type="entry name" value="Thioesterase"/>
    <property type="match status" value="1"/>
</dbReference>
<dbReference type="FunFam" id="3.30.559.30:FF:000001">
    <property type="entry name" value="Non-ribosomal peptide synthetase"/>
    <property type="match status" value="2"/>
</dbReference>
<feature type="domain" description="Carrier" evidence="4">
    <location>
        <begin position="1147"/>
        <end position="1222"/>
    </location>
</feature>
<dbReference type="InterPro" id="IPR001031">
    <property type="entry name" value="Thioesterase"/>
</dbReference>
<dbReference type="Gene3D" id="3.30.559.30">
    <property type="entry name" value="Nonribosomal peptide synthetase, condensation domain"/>
    <property type="match status" value="2"/>
</dbReference>
<dbReference type="GO" id="GO:0008610">
    <property type="term" value="P:lipid biosynthetic process"/>
    <property type="evidence" value="ECO:0007669"/>
    <property type="project" value="UniProtKB-ARBA"/>
</dbReference>
<dbReference type="eggNOG" id="COG1020">
    <property type="taxonomic scope" value="Bacteria"/>
</dbReference>
<dbReference type="InterPro" id="IPR000873">
    <property type="entry name" value="AMP-dep_synth/lig_dom"/>
</dbReference>
<dbReference type="FunFam" id="2.30.38.10:FF:000001">
    <property type="entry name" value="Non-ribosomal peptide synthetase PvdI"/>
    <property type="match status" value="2"/>
</dbReference>
<dbReference type="PROSITE" id="PS00455">
    <property type="entry name" value="AMP_BINDING"/>
    <property type="match status" value="2"/>
</dbReference>
<dbReference type="Pfam" id="PF00668">
    <property type="entry name" value="Condensation"/>
    <property type="match status" value="2"/>
</dbReference>
<dbReference type="GO" id="GO:0031177">
    <property type="term" value="F:phosphopantetheine binding"/>
    <property type="evidence" value="ECO:0007669"/>
    <property type="project" value="InterPro"/>
</dbReference>
<dbReference type="Gene3D" id="3.30.300.30">
    <property type="match status" value="2"/>
</dbReference>
<gene>
    <name evidence="5" type="ordered locus">PCC8801_3683</name>
</gene>
<dbReference type="CDD" id="cd19531">
    <property type="entry name" value="LCL_NRPS-like"/>
    <property type="match status" value="2"/>
</dbReference>
<dbReference type="OrthoDB" id="9778383at2"/>
<dbReference type="InterPro" id="IPR029058">
    <property type="entry name" value="AB_hydrolase_fold"/>
</dbReference>
<dbReference type="FunFam" id="3.40.50.980:FF:000001">
    <property type="entry name" value="Non-ribosomal peptide synthetase"/>
    <property type="match status" value="2"/>
</dbReference>
<dbReference type="SUPFAM" id="SSF47336">
    <property type="entry name" value="ACP-like"/>
    <property type="match status" value="2"/>
</dbReference>
<dbReference type="SUPFAM" id="SSF141371">
    <property type="entry name" value="PilZ domain-like"/>
    <property type="match status" value="1"/>
</dbReference>
<proteinExistence type="predicted"/>
<dbReference type="FunFam" id="3.30.559.10:FF:000012">
    <property type="entry name" value="Non-ribosomal peptide synthetase"/>
    <property type="match status" value="2"/>
</dbReference>
<dbReference type="InterPro" id="IPR020845">
    <property type="entry name" value="AMP-binding_CS"/>
</dbReference>
<dbReference type="InterPro" id="IPR010071">
    <property type="entry name" value="AA_adenyl_dom"/>
</dbReference>
<reference evidence="6" key="1">
    <citation type="journal article" date="2011" name="MBio">
        <title>Novel metabolic attributes of the genus Cyanothece, comprising a group of unicellular nitrogen-fixing Cyanobacteria.</title>
        <authorList>
            <person name="Bandyopadhyay A."/>
            <person name="Elvitigala T."/>
            <person name="Welsh E."/>
            <person name="Stockel J."/>
            <person name="Liberton M."/>
            <person name="Min H."/>
            <person name="Sherman L.A."/>
            <person name="Pakrasi H.B."/>
        </authorList>
    </citation>
    <scope>NUCLEOTIDE SEQUENCE [LARGE SCALE GENOMIC DNA]</scope>
    <source>
        <strain evidence="6">PCC 8801</strain>
    </source>
</reference>
<dbReference type="PANTHER" id="PTHR45527">
    <property type="entry name" value="NONRIBOSOMAL PEPTIDE SYNTHETASE"/>
    <property type="match status" value="1"/>
</dbReference>
<feature type="domain" description="Carrier" evidence="4">
    <location>
        <begin position="2314"/>
        <end position="2389"/>
    </location>
</feature>
<keyword evidence="3" id="KW-0597">Phosphoprotein</keyword>
<dbReference type="Pfam" id="PF07238">
    <property type="entry name" value="PilZ"/>
    <property type="match status" value="2"/>
</dbReference>
<keyword evidence="2" id="KW-0596">Phosphopantetheine</keyword>
<dbReference type="InterPro" id="IPR041464">
    <property type="entry name" value="TubC_N"/>
</dbReference>
<dbReference type="HOGENOM" id="CLU_000022_0_4_3"/>
<dbReference type="SMART" id="SM00824">
    <property type="entry name" value="PKS_TE"/>
    <property type="match status" value="1"/>
</dbReference>
<keyword evidence="6" id="KW-1185">Reference proteome</keyword>
<dbReference type="InterPro" id="IPR009875">
    <property type="entry name" value="PilZ_domain"/>
</dbReference>
<dbReference type="GO" id="GO:0009239">
    <property type="term" value="P:enterobactin biosynthetic process"/>
    <property type="evidence" value="ECO:0007669"/>
    <property type="project" value="TreeGrafter"/>
</dbReference>
<dbReference type="Gene3D" id="2.30.38.10">
    <property type="entry name" value="Luciferase, Domain 3"/>
    <property type="match status" value="2"/>
</dbReference>
<accession>B7K2U2</accession>
<dbReference type="GO" id="GO:0035438">
    <property type="term" value="F:cyclic-di-GMP binding"/>
    <property type="evidence" value="ECO:0007669"/>
    <property type="project" value="InterPro"/>
</dbReference>
<dbReference type="Gene3D" id="1.10.10.1830">
    <property type="entry name" value="Non-ribosomal peptide synthase, adenylation domain"/>
    <property type="match status" value="1"/>
</dbReference>
<dbReference type="RefSeq" id="WP_012596901.1">
    <property type="nucleotide sequence ID" value="NC_011726.1"/>
</dbReference>
<protein>
    <submittedName>
        <fullName evidence="5">Amino acid adenylation domain protein</fullName>
    </submittedName>
</protein>
<organism evidence="5 6">
    <name type="scientific">Rippkaea orientalis (strain PCC 8801 / RF-1)</name>
    <name type="common">Cyanothece sp. (strain PCC 8801)</name>
    <dbReference type="NCBI Taxonomy" id="41431"/>
    <lineage>
        <taxon>Bacteria</taxon>
        <taxon>Bacillati</taxon>
        <taxon>Cyanobacteriota</taxon>
        <taxon>Cyanophyceae</taxon>
        <taxon>Oscillatoriophycideae</taxon>
        <taxon>Chroococcales</taxon>
        <taxon>Aphanothecaceae</taxon>
        <taxon>Rippkaea</taxon>
        <taxon>Rippkaea orientalis</taxon>
    </lineage>
</organism>
<dbReference type="SUPFAM" id="SSF53474">
    <property type="entry name" value="alpha/beta-Hydrolases"/>
    <property type="match status" value="1"/>
</dbReference>
<evidence type="ECO:0000256" key="3">
    <source>
        <dbReference type="ARBA" id="ARBA00022553"/>
    </source>
</evidence>
<dbReference type="InterPro" id="IPR044894">
    <property type="entry name" value="TubC_N_sf"/>
</dbReference>
<dbReference type="PANTHER" id="PTHR45527:SF14">
    <property type="entry name" value="PLIPASTATIN SYNTHASE SUBUNIT B"/>
    <property type="match status" value="1"/>
</dbReference>
<dbReference type="FunFam" id="3.40.50.12780:FF:000012">
    <property type="entry name" value="Non-ribosomal peptide synthetase"/>
    <property type="match status" value="2"/>
</dbReference>
<evidence type="ECO:0000256" key="2">
    <source>
        <dbReference type="ARBA" id="ARBA00022450"/>
    </source>
</evidence>
<dbReference type="GO" id="GO:0043041">
    <property type="term" value="P:amino acid activation for nonribosomal peptide biosynthetic process"/>
    <property type="evidence" value="ECO:0007669"/>
    <property type="project" value="TreeGrafter"/>
</dbReference>
<dbReference type="FunFam" id="1.10.1200.10:FF:000005">
    <property type="entry name" value="Nonribosomal peptide synthetase 1"/>
    <property type="match status" value="2"/>
</dbReference>
<dbReference type="SUPFAM" id="SSF52777">
    <property type="entry name" value="CoA-dependent acyltransferases"/>
    <property type="match status" value="4"/>
</dbReference>
<dbReference type="Gene3D" id="3.40.50.1820">
    <property type="entry name" value="alpha/beta hydrolase"/>
    <property type="match status" value="1"/>
</dbReference>
<dbReference type="EMBL" id="CP001287">
    <property type="protein sequence ID" value="ACK67643.1"/>
    <property type="molecule type" value="Genomic_DNA"/>
</dbReference>
<evidence type="ECO:0000256" key="1">
    <source>
        <dbReference type="ARBA" id="ARBA00001957"/>
    </source>
</evidence>
<dbReference type="SMART" id="SM00823">
    <property type="entry name" value="PKS_PP"/>
    <property type="match status" value="2"/>
</dbReference>
<dbReference type="InterPro" id="IPR009081">
    <property type="entry name" value="PP-bd_ACP"/>
</dbReference>
<dbReference type="InterPro" id="IPR020802">
    <property type="entry name" value="TesA-like"/>
</dbReference>
<dbReference type="Gene3D" id="2.40.10.220">
    <property type="entry name" value="predicted glycosyltransferase like domains"/>
    <property type="match status" value="2"/>
</dbReference>
<dbReference type="Pfam" id="PF00501">
    <property type="entry name" value="AMP-binding"/>
    <property type="match status" value="2"/>
</dbReference>
<comment type="cofactor">
    <cofactor evidence="1">
        <name>pantetheine 4'-phosphate</name>
        <dbReference type="ChEBI" id="CHEBI:47942"/>
    </cofactor>
</comment>
<evidence type="ECO:0000313" key="5">
    <source>
        <dbReference type="EMBL" id="ACK67643.1"/>
    </source>
</evidence>
<dbReference type="Proteomes" id="UP000008204">
    <property type="component" value="Chromosome"/>
</dbReference>
<dbReference type="CDD" id="cd12117">
    <property type="entry name" value="A_NRPS_Srf_like"/>
    <property type="match status" value="1"/>
</dbReference>
<sequence length="2664" mass="301994">MKPIEEFLNELANLEVKLWLEEGRVRCRATKGKLTPELHHQLSARKQEILKFLQSNQLNTSPIISQIKSVSRSEPLPLSFAQQRLWFLDQLEGQKAAYNEVGVIRLEGTLNASLLSQSFEEIIRRHEILRTNLQTKGEEVFQVISESKTLEIKTIDIASVPTIQQPEALKQIASREIEIPFNLEQDLLLRVALIRLTEKSHILLVVMHHIVCDGWSFGILIEELSTLYKAYQEGKSSPLPELTIQYADFAVWQREWLTGETLEKKLDYWTEKLSGLPPLLELPTDYRRPPVQSFKGSHISFNLNSEISEKLKQLSQQTGVTLFMTLLTAFSILLSRYSRQKDIAIGSPIANRNRGEIESLIGFFVNTLVMRVNLQDNPTVEELLTQVKKSCLEAYSHQDVPFEKLVEELKPERNMSYSPMFQVMFVLQNTPSQELSLPGLTLSSVEIEYNIAKFDLTLSMSETDNGLAGDWEYNTDLFERETIERMIGNFQVLLEEIVSNPQEKIGKLTLLTEVEKDKILVEWNDTKRDYPKDKCIHQLFDEQVEKTPDAIALVYEEEQLTYRELNQKSNQLAHYLQKLGVKPDTLVGICVDRSLEMIIGLLGILKAGGAYVPIDPNYPAQRIEYMLSDARVNLLLTQERFKSLFLKFSEQILFWEHDQTNWLEEIQTNPINQTELNHLAYINYTSGSTGQPKGVMIPHKGVVRLLINPNYVDLDSQTNLLHLSPIAFDASTFEIWGALLHGGKCVLFSEKIPTALALKQTIEKHKINTLWLTSALFNSVVDELPDTLGEIKQLLTGGEALSVNHINQALKVLPSTQLIDGYGPTESTTFTCCYLIPPSLASDILAIPIGKPISNTQVYILDTNLQPVPIGVAGELHIGGDGLARGYLNRPELTAEKFIVNPFDPTGESRLYKTGDLCRYLRDGNLEYIGRIDHQVKIRGFRIELGEIESILSIHPDIRESVVIAREDQPGNKRLVAYLVSKLIPERLHYVKACQLEIKGKTYPVESEDFSVGGMGLGKIPVELGINDPVKVQIQLPGQESPSWLSGKVIWYRDNHGGIEWTLTSQESERVKQSYQLIKEELGVIASLQRSLSQGLREYLKEKLPDYMVPSAFVLLEKLPLTPNGKIDRKALPAPDWSNRGQEDYIAPQTPNQEILASIWQNVLPKEKIGVKDNFFELGGHSLLATQVISRIRETFSLDLPIRSVFENPTLEELAQEIENSQKVEINPIIPINRAENLTLSFAQQRLWFLDQLEGENATYNIPGALKLEGSLKIEALEKSLNQIIKRHESLRTRFKTVNGEAVQIIDPEGQINLKMITLESLDESEKKSQTQSLIKQEAEKPFNLSQDRLIRASLIKLGSESHILLITMHHIISDGWSMGVFVQELTSCYSGYGQGKETQLKPLSIQYADFAVWQREWLCGENLQKQLNYWKKKLTGLPPLIELPTDHPRPPIQSFQGSHISFNLTSEMSEKLKQMSQQTGVTLFMTLLTAFSILLSRYSRQEDIAIGSPIANRNRAEIEPLIGFFVNTLVMRVSLEDNPTVEELLKQVRKTCLEAYSHQDVPFEKLVEEVKPERNMSHSPLFQVMFVLQNAPDEELSLPGLTVSPVEIEYNIAKFDLTLSMAETEKGLAGDWEYNTDLFERKTIERMIGHFQVLLEGIVNHPQEKIGQLPLLTEAEKQQILGEWNDTKADYPKEKCIHQLFEEQVERTPDAVAVVYEDQQLTYLQLNQKANQLAHYLIKFGVKPDTLVGICVERSLEMVMGLLGILKAGGAYVPIDPNYPAERIEYMLKDSAVSILLTQERLVKELPETQAQMICLDKDWLTISQENPNNCLSQVNAKNLAYIIYTSGSTGNPKGVMIEHNSLVNFRTTAIEKYQFTVEDRILQFSSISFDAASEEIYPCLTIGATLVLRTQEILTGGIGLLEQCRKCQLTILDLPTAFWYQIVSELSMTKNRFPETLRLIIVGGEAVTTEHIQTWIAWTENTPQLVNSYGPTEATVVSTIWLLESSEVGLSVPIGRPLANIQTYILDPNLKPVPIGVAGELHIGGDGLARGYLNRPELTAEKFIPNPFDPTRQSKLYKSGDLCRYSPDGNIEYIGRIDHQVKIRGFRIELGEIESLLSTHPEIRESVVILREHEPGNKRLVAYLVSNLIPERLHYAKPCQLEINSRSYSVQSEDFSVGGMGLAKIPVELGINDPVKVQIQLPGQETPRWLSGKVIWYRDRHTGIEWILTPAEKKIVEQSYQLLKEELGIMATLQRSLSQGLRRYLKEKLPDYMIPSAFVLLEKLPLTPNGKIDRKALPAPDWSDRGQEDYIAPRDAIEIKLAQIWSNVLNVSPISIKDNFFELGGHSLLAVRLIAEVKQEFNQHLPLVTLFNSPTIEQLASLLRTETPSVSWSSLVPIQTQGDQPPFFCVPGVGGNVIYLYDLARYLGKDHPFYGLQSVGLDGESAPYTTIKAMAEHYIKLIQSVQPKGPYYLGGHSFGGWVAFEMAQQLQQQGQEVKCLALLDTPPFQQDKDKDIPDNEDDTRWMISLIKMIEYSYQTSFQISEEQLRRLTAEEQLHLLHEILQNLNLVPSGNDIRQVQGVVQVFKASSQITYHPQTILPLPLTLFCAKEESLIERQSWVTDWQKSTTLPIQVEWVAGKHQTMMESPHVQKLAQCLQQYWE</sequence>
<evidence type="ECO:0000313" key="6">
    <source>
        <dbReference type="Proteomes" id="UP000008204"/>
    </source>
</evidence>
<dbReference type="InterPro" id="IPR006162">
    <property type="entry name" value="Ppantetheine_attach_site"/>
</dbReference>
<dbReference type="GO" id="GO:0047527">
    <property type="term" value="F:2,3-dihydroxybenzoate-serine ligase activity"/>
    <property type="evidence" value="ECO:0007669"/>
    <property type="project" value="TreeGrafter"/>
</dbReference>
<dbReference type="GO" id="GO:0005829">
    <property type="term" value="C:cytosol"/>
    <property type="evidence" value="ECO:0007669"/>
    <property type="project" value="TreeGrafter"/>
</dbReference>
<dbReference type="Gene3D" id="1.10.1200.10">
    <property type="entry name" value="ACP-like"/>
    <property type="match status" value="2"/>
</dbReference>
<dbReference type="SUPFAM" id="SSF56801">
    <property type="entry name" value="Acetyl-CoA synthetase-like"/>
    <property type="match status" value="2"/>
</dbReference>
<dbReference type="PROSITE" id="PS00012">
    <property type="entry name" value="PHOSPHOPANTETHEINE"/>
    <property type="match status" value="2"/>
</dbReference>
<dbReference type="NCBIfam" id="TIGR01733">
    <property type="entry name" value="AA-adenyl-dom"/>
    <property type="match status" value="2"/>
</dbReference>
<dbReference type="NCBIfam" id="NF003417">
    <property type="entry name" value="PRK04813.1"/>
    <property type="match status" value="4"/>
</dbReference>
<dbReference type="GO" id="GO:0009366">
    <property type="term" value="C:enterobactin synthetase complex"/>
    <property type="evidence" value="ECO:0007669"/>
    <property type="project" value="TreeGrafter"/>
</dbReference>
<evidence type="ECO:0000259" key="4">
    <source>
        <dbReference type="PROSITE" id="PS50075"/>
    </source>
</evidence>
<dbReference type="InterPro" id="IPR001242">
    <property type="entry name" value="Condensation_dom"/>
</dbReference>
<dbReference type="Gene3D" id="3.30.559.10">
    <property type="entry name" value="Chloramphenicol acetyltransferase-like domain"/>
    <property type="match status" value="2"/>
</dbReference>
<dbReference type="KEGG" id="cyp:PCC8801_3683"/>
<dbReference type="InterPro" id="IPR045851">
    <property type="entry name" value="AMP-bd_C_sf"/>
</dbReference>
<dbReference type="PROSITE" id="PS50075">
    <property type="entry name" value="CARRIER"/>
    <property type="match status" value="2"/>
</dbReference>
<dbReference type="InterPro" id="IPR023213">
    <property type="entry name" value="CAT-like_dom_sf"/>
</dbReference>
<dbReference type="Pfam" id="PF00550">
    <property type="entry name" value="PP-binding"/>
    <property type="match status" value="2"/>
</dbReference>
<dbReference type="Pfam" id="PF18563">
    <property type="entry name" value="TubC_N"/>
    <property type="match status" value="1"/>
</dbReference>